<evidence type="ECO:0000313" key="3">
    <source>
        <dbReference type="EMBL" id="QBR92185.1"/>
    </source>
</evidence>
<evidence type="ECO:0000256" key="1">
    <source>
        <dbReference type="SAM" id="MobiDB-lite"/>
    </source>
</evidence>
<dbReference type="PANTHER" id="PTHR30024">
    <property type="entry name" value="ALIPHATIC SULFONATES-BINDING PROTEIN-RELATED"/>
    <property type="match status" value="1"/>
</dbReference>
<dbReference type="SUPFAM" id="SSF160387">
    <property type="entry name" value="NosL/MerB-like"/>
    <property type="match status" value="1"/>
</dbReference>
<sequence>MTRTRPVLRRTAAAMGVGGLALGLAGCQLAGAEGGGGDPEKVVTIGYQSKTINTVTAGTLLRERGFLEEELAEVDPDLEVDWQDYDTGAPITAQMLAGKIDIGSMGDYPLLINGSTAGTGDGGDSMVAVTGYNLQGALNGVVASADSDVETLEDLEGGTISASVGSAGHGTLVQALEEAALDPERDVSVENQDPPVGASSLQGGSVDAVAQFVAWPALLAFRDDARLVYDGGRLEVPTLHGTVVRNDYVAEHEEVVTAFLAAQQRATEWLHDNPVEAAEIVAEETGLPVEVVYLYNGRGGVSTFDTSLKEEQVAALEQDVPFLESIGVLEDPVDVGEFVDDSLLREVLGDDYDQSAGQTENPSAITGRDEVCGTRVSDPATAGEVWVQGEDEPRPVADPACLLRNVAAAEEDGDTVRASYIQDATTGTRWFADRMIWVQDGEQLLPFATRESADEHLDEHGSAEELTWEQALEAAAR</sequence>
<evidence type="ECO:0000259" key="2">
    <source>
        <dbReference type="Pfam" id="PF09084"/>
    </source>
</evidence>
<feature type="domain" description="SsuA/THI5-like" evidence="2">
    <location>
        <begin position="124"/>
        <end position="277"/>
    </location>
</feature>
<dbReference type="Gene3D" id="3.40.190.10">
    <property type="entry name" value="Periplasmic binding protein-like II"/>
    <property type="match status" value="2"/>
</dbReference>
<dbReference type="Pfam" id="PF09084">
    <property type="entry name" value="NMT1"/>
    <property type="match status" value="1"/>
</dbReference>
<reference evidence="3 4" key="1">
    <citation type="submission" date="2019-03" db="EMBL/GenBank/DDBJ databases">
        <title>Three New Species of Nocardioides, Nocardioides euryhalodurans sp. nov., Nocardioides seonyuensis sp. nov. and Nocardioides eburneoflavus sp. nov., Iolated from Soil.</title>
        <authorList>
            <person name="Roh S.G."/>
            <person name="Lee C."/>
            <person name="Kim M.-K."/>
            <person name="Kim S.B."/>
        </authorList>
    </citation>
    <scope>NUCLEOTIDE SEQUENCE [LARGE SCALE GENOMIC DNA]</scope>
    <source>
        <strain evidence="3 4">MMS17-SY117</strain>
    </source>
</reference>
<feature type="region of interest" description="Disordered" evidence="1">
    <location>
        <begin position="452"/>
        <end position="477"/>
    </location>
</feature>
<dbReference type="EMBL" id="CP038267">
    <property type="protein sequence ID" value="QBR92185.1"/>
    <property type="molecule type" value="Genomic_DNA"/>
</dbReference>
<name>A0A4P7GJM6_9ACTN</name>
<evidence type="ECO:0000313" key="4">
    <source>
        <dbReference type="Proteomes" id="UP000294894"/>
    </source>
</evidence>
<accession>A0A4P7GJM6</accession>
<dbReference type="PANTHER" id="PTHR30024:SF45">
    <property type="entry name" value="ABC TRANSPORTER SUBSTRATE-BINDING PROTEIN"/>
    <property type="match status" value="1"/>
</dbReference>
<dbReference type="Proteomes" id="UP000294894">
    <property type="component" value="Chromosome"/>
</dbReference>
<dbReference type="SUPFAM" id="SSF53850">
    <property type="entry name" value="Periplasmic binding protein-like II"/>
    <property type="match status" value="1"/>
</dbReference>
<dbReference type="PROSITE" id="PS51257">
    <property type="entry name" value="PROKAR_LIPOPROTEIN"/>
    <property type="match status" value="1"/>
</dbReference>
<keyword evidence="4" id="KW-1185">Reference proteome</keyword>
<proteinExistence type="predicted"/>
<dbReference type="AlphaFoldDB" id="A0A4P7GJM6"/>
<organism evidence="3 4">
    <name type="scientific">Nocardioides euryhalodurans</name>
    <dbReference type="NCBI Taxonomy" id="2518370"/>
    <lineage>
        <taxon>Bacteria</taxon>
        <taxon>Bacillati</taxon>
        <taxon>Actinomycetota</taxon>
        <taxon>Actinomycetes</taxon>
        <taxon>Propionibacteriales</taxon>
        <taxon>Nocardioidaceae</taxon>
        <taxon>Nocardioides</taxon>
    </lineage>
</organism>
<dbReference type="OrthoDB" id="286202at2"/>
<dbReference type="KEGG" id="noy:EXE57_07715"/>
<dbReference type="RefSeq" id="WP_135075955.1">
    <property type="nucleotide sequence ID" value="NZ_CP038267.1"/>
</dbReference>
<protein>
    <submittedName>
        <fullName evidence="3">ABC transporter substrate-binding protein</fullName>
    </submittedName>
</protein>
<feature type="compositionally biased region" description="Basic and acidic residues" evidence="1">
    <location>
        <begin position="452"/>
        <end position="463"/>
    </location>
</feature>
<dbReference type="InterPro" id="IPR015168">
    <property type="entry name" value="SsuA/THI5"/>
</dbReference>
<gene>
    <name evidence="3" type="ORF">EXE57_07715</name>
</gene>